<comment type="caution">
    <text evidence="10">The sequence shown here is derived from an EMBL/GenBank/DDBJ whole genome shotgun (WGS) entry which is preliminary data.</text>
</comment>
<evidence type="ECO:0000256" key="8">
    <source>
        <dbReference type="ARBA" id="ARBA00023186"/>
    </source>
</evidence>
<evidence type="ECO:0000313" key="10">
    <source>
        <dbReference type="EMBL" id="KAG5675498.1"/>
    </source>
</evidence>
<dbReference type="GO" id="GO:0046883">
    <property type="term" value="P:regulation of hormone secretion"/>
    <property type="evidence" value="ECO:0007669"/>
    <property type="project" value="TreeGrafter"/>
</dbReference>
<evidence type="ECO:0000256" key="1">
    <source>
        <dbReference type="ARBA" id="ARBA00004613"/>
    </source>
</evidence>
<keyword evidence="9" id="KW-0812">Transmembrane</keyword>
<dbReference type="Proteomes" id="UP001107558">
    <property type="component" value="Chromosome 2"/>
</dbReference>
<dbReference type="InterPro" id="IPR007945">
    <property type="entry name" value="Secretogranin_V"/>
</dbReference>
<proteinExistence type="inferred from homology"/>
<gene>
    <name evidence="10" type="ORF">PVAND_005394</name>
</gene>
<sequence length="260" mass="29475">MITVNVNRRAKTIIMAYLKIALLITTILSATYAYYPDIKDVYARDDLLRDMLIDALASSDVSEEYDDAPMSIDQSQPLSFLTRAQKDQTERFMDYDSILERTNPHPSLRDQEHMQHSSLWGYQFMSGGAGEGPHLVKPQVKTDAALPAYCNPPNPCPVGYTEEQGCTTDFENTASFSREYQAAQECMCDTEHMFECPANNQDQINSQQQNFGSYLRQLPAEHKNMVAKKFWVKKSSQPAENPYLQGPKLPIAAKKGYNLH</sequence>
<dbReference type="AlphaFoldDB" id="A0A9J6C0G5"/>
<organism evidence="10 11">
    <name type="scientific">Polypedilum vanderplanki</name>
    <name type="common">Sleeping chironomid midge</name>
    <dbReference type="NCBI Taxonomy" id="319348"/>
    <lineage>
        <taxon>Eukaryota</taxon>
        <taxon>Metazoa</taxon>
        <taxon>Ecdysozoa</taxon>
        <taxon>Arthropoda</taxon>
        <taxon>Hexapoda</taxon>
        <taxon>Insecta</taxon>
        <taxon>Pterygota</taxon>
        <taxon>Neoptera</taxon>
        <taxon>Endopterygota</taxon>
        <taxon>Diptera</taxon>
        <taxon>Nematocera</taxon>
        <taxon>Chironomoidea</taxon>
        <taxon>Chironomidae</taxon>
        <taxon>Chironominae</taxon>
        <taxon>Polypedilum</taxon>
        <taxon>Polypedilum</taxon>
    </lineage>
</organism>
<dbReference type="PANTHER" id="PTHR12738">
    <property type="entry name" value="NEUROENDOCRINE PROTEIN 7B2"/>
    <property type="match status" value="1"/>
</dbReference>
<evidence type="ECO:0000256" key="9">
    <source>
        <dbReference type="SAM" id="Phobius"/>
    </source>
</evidence>
<keyword evidence="8" id="KW-0143">Chaperone</keyword>
<name>A0A9J6C0G5_POLVA</name>
<comment type="subcellular location">
    <subcellularLocation>
        <location evidence="1">Secreted</location>
    </subcellularLocation>
</comment>
<keyword evidence="11" id="KW-1185">Reference proteome</keyword>
<dbReference type="GO" id="GO:0007218">
    <property type="term" value="P:neuropeptide signaling pathway"/>
    <property type="evidence" value="ECO:0007669"/>
    <property type="project" value="InterPro"/>
</dbReference>
<accession>A0A9J6C0G5</accession>
<comment type="similarity">
    <text evidence="2">Belongs to the 7B2 family.</text>
</comment>
<dbReference type="PANTHER" id="PTHR12738:SF0">
    <property type="entry name" value="NEUROENDOCRINE PROTEIN 7B2"/>
    <property type="match status" value="1"/>
</dbReference>
<feature type="transmembrane region" description="Helical" evidence="9">
    <location>
        <begin position="12"/>
        <end position="35"/>
    </location>
</feature>
<keyword evidence="9" id="KW-0472">Membrane</keyword>
<dbReference type="GO" id="GO:0005576">
    <property type="term" value="C:extracellular region"/>
    <property type="evidence" value="ECO:0007669"/>
    <property type="project" value="UniProtKB-SubCell"/>
</dbReference>
<keyword evidence="9" id="KW-1133">Transmembrane helix</keyword>
<dbReference type="GO" id="GO:0030234">
    <property type="term" value="F:enzyme regulator activity"/>
    <property type="evidence" value="ECO:0007669"/>
    <property type="project" value="TreeGrafter"/>
</dbReference>
<protein>
    <recommendedName>
        <fullName evidence="3">Neuroendocrine protein 7B2</fullName>
    </recommendedName>
</protein>
<evidence type="ECO:0000256" key="6">
    <source>
        <dbReference type="ARBA" id="ARBA00022729"/>
    </source>
</evidence>
<keyword evidence="5" id="KW-0964">Secreted</keyword>
<dbReference type="EMBL" id="JADBJN010000002">
    <property type="protein sequence ID" value="KAG5675498.1"/>
    <property type="molecule type" value="Genomic_DNA"/>
</dbReference>
<dbReference type="Pfam" id="PF05281">
    <property type="entry name" value="Secretogranin_V"/>
    <property type="match status" value="1"/>
</dbReference>
<evidence type="ECO:0000256" key="4">
    <source>
        <dbReference type="ARBA" id="ARBA00022448"/>
    </source>
</evidence>
<evidence type="ECO:0000256" key="7">
    <source>
        <dbReference type="ARBA" id="ARBA00023157"/>
    </source>
</evidence>
<evidence type="ECO:0000256" key="3">
    <source>
        <dbReference type="ARBA" id="ARBA00019589"/>
    </source>
</evidence>
<keyword evidence="4" id="KW-0813">Transport</keyword>
<evidence type="ECO:0000313" key="11">
    <source>
        <dbReference type="Proteomes" id="UP001107558"/>
    </source>
</evidence>
<reference evidence="10" key="1">
    <citation type="submission" date="2021-03" db="EMBL/GenBank/DDBJ databases">
        <title>Chromosome level genome of the anhydrobiotic midge Polypedilum vanderplanki.</title>
        <authorList>
            <person name="Yoshida Y."/>
            <person name="Kikawada T."/>
            <person name="Gusev O."/>
        </authorList>
    </citation>
    <scope>NUCLEOTIDE SEQUENCE</scope>
    <source>
        <strain evidence="10">NIAS01</strain>
        <tissue evidence="10">Whole body or cell culture</tissue>
    </source>
</reference>
<keyword evidence="6" id="KW-0732">Signal</keyword>
<evidence type="ECO:0000256" key="5">
    <source>
        <dbReference type="ARBA" id="ARBA00022525"/>
    </source>
</evidence>
<keyword evidence="7" id="KW-1015">Disulfide bond</keyword>
<dbReference type="GO" id="GO:0030141">
    <property type="term" value="C:secretory granule"/>
    <property type="evidence" value="ECO:0007669"/>
    <property type="project" value="InterPro"/>
</dbReference>
<evidence type="ECO:0000256" key="2">
    <source>
        <dbReference type="ARBA" id="ARBA00006348"/>
    </source>
</evidence>
<dbReference type="OrthoDB" id="9922675at2759"/>